<name>A0A1M2V2D8_TRAPU</name>
<accession>A0A1M2V2D8</accession>
<evidence type="ECO:0000313" key="2">
    <source>
        <dbReference type="EMBL" id="OJT01762.1"/>
    </source>
</evidence>
<organism evidence="2 3">
    <name type="scientific">Trametes pubescens</name>
    <name type="common">White-rot fungus</name>
    <dbReference type="NCBI Taxonomy" id="154538"/>
    <lineage>
        <taxon>Eukaryota</taxon>
        <taxon>Fungi</taxon>
        <taxon>Dikarya</taxon>
        <taxon>Basidiomycota</taxon>
        <taxon>Agaricomycotina</taxon>
        <taxon>Agaricomycetes</taxon>
        <taxon>Polyporales</taxon>
        <taxon>Polyporaceae</taxon>
        <taxon>Trametes</taxon>
    </lineage>
</organism>
<feature type="domain" description="HNH nuclease" evidence="1">
    <location>
        <begin position="122"/>
        <end position="189"/>
    </location>
</feature>
<protein>
    <recommendedName>
        <fullName evidence="1">HNH nuclease domain-containing protein</fullName>
    </recommendedName>
</protein>
<dbReference type="OMA" id="NWAGFEA"/>
<dbReference type="EMBL" id="MNAD01001723">
    <property type="protein sequence ID" value="OJT01762.1"/>
    <property type="molecule type" value="Genomic_DNA"/>
</dbReference>
<comment type="caution">
    <text evidence="2">The sequence shown here is derived from an EMBL/GenBank/DDBJ whole genome shotgun (WGS) entry which is preliminary data.</text>
</comment>
<evidence type="ECO:0000313" key="3">
    <source>
        <dbReference type="Proteomes" id="UP000184267"/>
    </source>
</evidence>
<reference evidence="2 3" key="1">
    <citation type="submission" date="2016-10" db="EMBL/GenBank/DDBJ databases">
        <title>Genome sequence of the basidiomycete white-rot fungus Trametes pubescens.</title>
        <authorList>
            <person name="Makela M.R."/>
            <person name="Granchi Z."/>
            <person name="Peng M."/>
            <person name="De Vries R.P."/>
            <person name="Grigoriev I."/>
            <person name="Riley R."/>
            <person name="Hilden K."/>
        </authorList>
    </citation>
    <scope>NUCLEOTIDE SEQUENCE [LARGE SCALE GENOMIC DNA]</scope>
    <source>
        <strain evidence="2 3">FBCC735</strain>
    </source>
</reference>
<dbReference type="Pfam" id="PF13391">
    <property type="entry name" value="HNH_2"/>
    <property type="match status" value="1"/>
</dbReference>
<dbReference type="InterPro" id="IPR003615">
    <property type="entry name" value="HNH_nuc"/>
</dbReference>
<dbReference type="Proteomes" id="UP000184267">
    <property type="component" value="Unassembled WGS sequence"/>
</dbReference>
<dbReference type="OrthoDB" id="2142759at2759"/>
<sequence length="297" mass="33550">MSSRIAKPRNVVLGDYFGNDLAGKSHLPWLSALLDTTEPWIIVMGDRLASEQYSPSNAVVMPGRYTVLASDWTPIHINLVATNARRRQTTIRRVKKGELNLHHARERDRKSTSPGTELSWCKLQAAHIFSAPHPSERERKVCFTCVTRAGTAPTPRVSPPAPKHASLQNMLLLREDLHGAWADYEFGIDPDVAQDGYRITAFVSGHDTLAGRVLQPDEISDPATRPLDQPLRDHFLQGLLKHVKGRGERHWDFRSGALDLSDVKVWGTKEGKDRLELELENRLFDHRFKQSDMISED</sequence>
<proteinExistence type="predicted"/>
<gene>
    <name evidence="2" type="ORF">TRAPUB_7818</name>
</gene>
<keyword evidence="3" id="KW-1185">Reference proteome</keyword>
<dbReference type="AlphaFoldDB" id="A0A1M2V2D8"/>
<dbReference type="STRING" id="154538.A0A1M2V2D8"/>
<evidence type="ECO:0000259" key="1">
    <source>
        <dbReference type="Pfam" id="PF13391"/>
    </source>
</evidence>